<proteinExistence type="predicted"/>
<dbReference type="EMBL" id="GGEC01077693">
    <property type="protein sequence ID" value="MBX58177.1"/>
    <property type="molecule type" value="Transcribed_RNA"/>
</dbReference>
<organism evidence="1">
    <name type="scientific">Rhizophora mucronata</name>
    <name type="common">Asiatic mangrove</name>
    <dbReference type="NCBI Taxonomy" id="61149"/>
    <lineage>
        <taxon>Eukaryota</taxon>
        <taxon>Viridiplantae</taxon>
        <taxon>Streptophyta</taxon>
        <taxon>Embryophyta</taxon>
        <taxon>Tracheophyta</taxon>
        <taxon>Spermatophyta</taxon>
        <taxon>Magnoliopsida</taxon>
        <taxon>eudicotyledons</taxon>
        <taxon>Gunneridae</taxon>
        <taxon>Pentapetalae</taxon>
        <taxon>rosids</taxon>
        <taxon>fabids</taxon>
        <taxon>Malpighiales</taxon>
        <taxon>Rhizophoraceae</taxon>
        <taxon>Rhizophora</taxon>
    </lineage>
</organism>
<accession>A0A2P2PTX0</accession>
<dbReference type="AlphaFoldDB" id="A0A2P2PTX0"/>
<protein>
    <submittedName>
        <fullName evidence="1">Uncharacterized protein</fullName>
    </submittedName>
</protein>
<name>A0A2P2PTX0_RHIMU</name>
<evidence type="ECO:0000313" key="1">
    <source>
        <dbReference type="EMBL" id="MBX58177.1"/>
    </source>
</evidence>
<reference evidence="1" key="1">
    <citation type="submission" date="2018-02" db="EMBL/GenBank/DDBJ databases">
        <title>Rhizophora mucronata_Transcriptome.</title>
        <authorList>
            <person name="Meera S.P."/>
            <person name="Sreeshan A."/>
            <person name="Augustine A."/>
        </authorList>
    </citation>
    <scope>NUCLEOTIDE SEQUENCE</scope>
    <source>
        <tissue evidence="1">Leaf</tissue>
    </source>
</reference>
<sequence>MHNNIITMFGYKGYAIQIMQHHHQ</sequence>